<evidence type="ECO:0000256" key="2">
    <source>
        <dbReference type="ARBA" id="ARBA00022741"/>
    </source>
</evidence>
<dbReference type="Pfam" id="PF02769">
    <property type="entry name" value="AIRS_C"/>
    <property type="match status" value="1"/>
</dbReference>
<comment type="caution">
    <text evidence="8">The sequence shown here is derived from an EMBL/GenBank/DDBJ whole genome shotgun (WGS) entry which is preliminary data.</text>
</comment>
<protein>
    <recommendedName>
        <fullName evidence="10">Selenide, water dikinase</fullName>
    </recommendedName>
</protein>
<evidence type="ECO:0000256" key="1">
    <source>
        <dbReference type="ARBA" id="ARBA00022679"/>
    </source>
</evidence>
<dbReference type="InterPro" id="IPR010918">
    <property type="entry name" value="PurM-like_C_dom"/>
</dbReference>
<dbReference type="Gene3D" id="3.90.650.10">
    <property type="entry name" value="PurM-like C-terminal domain"/>
    <property type="match status" value="1"/>
</dbReference>
<dbReference type="AlphaFoldDB" id="A0AAV9IU07"/>
<reference evidence="8 9" key="1">
    <citation type="submission" date="2022-07" db="EMBL/GenBank/DDBJ databases">
        <title>Genome-wide signatures of adaptation to extreme environments.</title>
        <authorList>
            <person name="Cho C.H."/>
            <person name="Yoon H.S."/>
        </authorList>
    </citation>
    <scope>NUCLEOTIDE SEQUENCE [LARGE SCALE GENOMIC DNA]</scope>
    <source>
        <strain evidence="8 9">DBV 063 E5</strain>
    </source>
</reference>
<dbReference type="GO" id="GO:0005737">
    <property type="term" value="C:cytoplasm"/>
    <property type="evidence" value="ECO:0007669"/>
    <property type="project" value="TreeGrafter"/>
</dbReference>
<dbReference type="Gene3D" id="3.30.1330.10">
    <property type="entry name" value="PurM-like, N-terminal domain"/>
    <property type="match status" value="1"/>
</dbReference>
<dbReference type="Pfam" id="PF00586">
    <property type="entry name" value="AIRS"/>
    <property type="match status" value="1"/>
</dbReference>
<keyword evidence="2" id="KW-0547">Nucleotide-binding</keyword>
<accession>A0AAV9IU07</accession>
<dbReference type="Proteomes" id="UP001301350">
    <property type="component" value="Unassembled WGS sequence"/>
</dbReference>
<evidence type="ECO:0000256" key="3">
    <source>
        <dbReference type="ARBA" id="ARBA00022777"/>
    </source>
</evidence>
<sequence>MENNPFEGTPDDAHVPTLLDRASEFDPADDAALRALFPPPVAPGGVGTSALSAPWTEADAPRLRADDYVQRRAQAWLERVLAHTASFPQADPRSHHLVPRFRLTRYSALKGCGCKVPQHELLHWMGAMQRVRRHGADGLAGSGGLARAWRPPDDRASPVELGVGMDASIVRVLAPAATDGAPVARHDPSQVYLLSTTDFFFPLIEDPYRMGRIAAANVLSDAYALGLARPPDTVLMLLCAARDIPSDELRGAVAQSMMAGFMDACHQAGTAVTGGQTTLNPWPLIGGVAECVVRGDEVVFPDGAVPGDTLVLTKPLGTQVAVNLYQWLGEMEDAHFGACMARLQGDGNPTSDGNGHAEEVPETAGVAAASSHAGIPSLTPASGDPAALVKRGRKARLRYAPVDAVITPQQVCHAYDVAAASMARLNAIAARLMHSLGPAHAATDVTGFGLLGHARNLAQHQRAAVDLQIDRLPVIAGMSSADAALDGGRLFGLRQGRSSETSGGLLIAFGPSAADGLSSAAVAERYCRALQQQDGGWPAWRIGRVVSGSGQAHILPDAEVTEVCAGDGRCSMGIDRVRV</sequence>
<keyword evidence="4" id="KW-0067">ATP-binding</keyword>
<evidence type="ECO:0000313" key="8">
    <source>
        <dbReference type="EMBL" id="KAK4535585.1"/>
    </source>
</evidence>
<evidence type="ECO:0000259" key="7">
    <source>
        <dbReference type="Pfam" id="PF02769"/>
    </source>
</evidence>
<feature type="domain" description="PurM-like N-terminal" evidence="6">
    <location>
        <begin position="189"/>
        <end position="288"/>
    </location>
</feature>
<name>A0AAV9IU07_CYACA</name>
<dbReference type="PANTHER" id="PTHR10256:SF0">
    <property type="entry name" value="INACTIVE SELENIDE, WATER DIKINASE-LIKE PROTEIN-RELATED"/>
    <property type="match status" value="1"/>
</dbReference>
<organism evidence="8 9">
    <name type="scientific">Cyanidium caldarium</name>
    <name type="common">Red alga</name>
    <dbReference type="NCBI Taxonomy" id="2771"/>
    <lineage>
        <taxon>Eukaryota</taxon>
        <taxon>Rhodophyta</taxon>
        <taxon>Bangiophyceae</taxon>
        <taxon>Cyanidiales</taxon>
        <taxon>Cyanidiaceae</taxon>
        <taxon>Cyanidium</taxon>
    </lineage>
</organism>
<gene>
    <name evidence="8" type="ORF">CDCA_CDCA05G1610</name>
</gene>
<evidence type="ECO:0000259" key="6">
    <source>
        <dbReference type="Pfam" id="PF00586"/>
    </source>
</evidence>
<keyword evidence="9" id="KW-1185">Reference proteome</keyword>
<dbReference type="InterPro" id="IPR016188">
    <property type="entry name" value="PurM-like_N"/>
</dbReference>
<evidence type="ECO:0000256" key="5">
    <source>
        <dbReference type="ARBA" id="ARBA00023266"/>
    </source>
</evidence>
<dbReference type="InterPro" id="IPR004536">
    <property type="entry name" value="SPS/SelD"/>
</dbReference>
<keyword evidence="1" id="KW-0808">Transferase</keyword>
<evidence type="ECO:0008006" key="10">
    <source>
        <dbReference type="Google" id="ProtNLM"/>
    </source>
</evidence>
<dbReference type="NCBIfam" id="TIGR00476">
    <property type="entry name" value="selD"/>
    <property type="match status" value="1"/>
</dbReference>
<keyword evidence="3" id="KW-0418">Kinase</keyword>
<dbReference type="InterPro" id="IPR036676">
    <property type="entry name" value="PurM-like_C_sf"/>
</dbReference>
<dbReference type="InterPro" id="IPR036921">
    <property type="entry name" value="PurM-like_N_sf"/>
</dbReference>
<keyword evidence="5" id="KW-0711">Selenium</keyword>
<dbReference type="SUPFAM" id="SSF55326">
    <property type="entry name" value="PurM N-terminal domain-like"/>
    <property type="match status" value="1"/>
</dbReference>
<dbReference type="GO" id="GO:0004756">
    <property type="term" value="F:selenide, water dikinase activity"/>
    <property type="evidence" value="ECO:0007669"/>
    <property type="project" value="TreeGrafter"/>
</dbReference>
<proteinExistence type="predicted"/>
<evidence type="ECO:0000256" key="4">
    <source>
        <dbReference type="ARBA" id="ARBA00022840"/>
    </source>
</evidence>
<dbReference type="PANTHER" id="PTHR10256">
    <property type="entry name" value="SELENIDE, WATER DIKINASE"/>
    <property type="match status" value="1"/>
</dbReference>
<dbReference type="SUPFAM" id="SSF56042">
    <property type="entry name" value="PurM C-terminal domain-like"/>
    <property type="match status" value="1"/>
</dbReference>
<evidence type="ECO:0000313" key="9">
    <source>
        <dbReference type="Proteomes" id="UP001301350"/>
    </source>
</evidence>
<dbReference type="GO" id="GO:0016260">
    <property type="term" value="P:selenocysteine biosynthetic process"/>
    <property type="evidence" value="ECO:0007669"/>
    <property type="project" value="TreeGrafter"/>
</dbReference>
<feature type="domain" description="PurM-like C-terminal" evidence="7">
    <location>
        <begin position="423"/>
        <end position="550"/>
    </location>
</feature>
<dbReference type="GO" id="GO:0005524">
    <property type="term" value="F:ATP binding"/>
    <property type="evidence" value="ECO:0007669"/>
    <property type="project" value="UniProtKB-KW"/>
</dbReference>
<dbReference type="EMBL" id="JANCYW010000005">
    <property type="protein sequence ID" value="KAK4535585.1"/>
    <property type="molecule type" value="Genomic_DNA"/>
</dbReference>